<proteinExistence type="predicted"/>
<evidence type="ECO:0008006" key="3">
    <source>
        <dbReference type="Google" id="ProtNLM"/>
    </source>
</evidence>
<gene>
    <name evidence="1" type="ORF">J2Z69_003080</name>
</gene>
<dbReference type="Gene3D" id="3.30.360.40">
    <property type="entry name" value="YwmB-like"/>
    <property type="match status" value="1"/>
</dbReference>
<dbReference type="Pfam" id="PF08680">
    <property type="entry name" value="DUF1779"/>
    <property type="match status" value="1"/>
</dbReference>
<accession>A0ABS4JK11</accession>
<protein>
    <recommendedName>
        <fullName evidence="3">TATA-box binding protein</fullName>
    </recommendedName>
</protein>
<dbReference type="InterPro" id="IPR014794">
    <property type="entry name" value="DUF1779"/>
</dbReference>
<name>A0ABS4JK11_9BACL</name>
<evidence type="ECO:0000313" key="1">
    <source>
        <dbReference type="EMBL" id="MBP2002023.1"/>
    </source>
</evidence>
<sequence>MKRWMMIMSLMGLLMLGVVGFVKGNPAAAVHQDIQIKAAHEQLQSILKLGQSVKSSSLHTIIKWQGIWRTSKTLSEASGLLTSQLYMSAPVKIQVQDHEVYRSEQVHGPVSLKISVMQAAVGQVYVIVQVESANREGNEQLSILQQQTGVVLNQLGIAANWNGAVQGHSSSLSKNVNVAVQQLEKKASSFIQLQEQERFQDDSTASISYDAPHFPISVQGAHGSIGIQLAIHFNMETGEQEFSIGSPLLTVEY</sequence>
<keyword evidence="2" id="KW-1185">Reference proteome</keyword>
<organism evidence="1 2">
    <name type="scientific">Paenibacillus shirakamiensis</name>
    <dbReference type="NCBI Taxonomy" id="1265935"/>
    <lineage>
        <taxon>Bacteria</taxon>
        <taxon>Bacillati</taxon>
        <taxon>Bacillota</taxon>
        <taxon>Bacilli</taxon>
        <taxon>Bacillales</taxon>
        <taxon>Paenibacillaceae</taxon>
        <taxon>Paenibacillus</taxon>
    </lineage>
</organism>
<dbReference type="Proteomes" id="UP001519288">
    <property type="component" value="Unassembled WGS sequence"/>
</dbReference>
<dbReference type="EMBL" id="JAGGLD010000006">
    <property type="protein sequence ID" value="MBP2002023.1"/>
    <property type="molecule type" value="Genomic_DNA"/>
</dbReference>
<reference evidence="1 2" key="1">
    <citation type="submission" date="2021-03" db="EMBL/GenBank/DDBJ databases">
        <title>Genomic Encyclopedia of Type Strains, Phase IV (KMG-IV): sequencing the most valuable type-strain genomes for metagenomic binning, comparative biology and taxonomic classification.</title>
        <authorList>
            <person name="Goeker M."/>
        </authorList>
    </citation>
    <scope>NUCLEOTIDE SEQUENCE [LARGE SCALE GENOMIC DNA]</scope>
    <source>
        <strain evidence="1 2">DSM 26806</strain>
    </source>
</reference>
<evidence type="ECO:0000313" key="2">
    <source>
        <dbReference type="Proteomes" id="UP001519288"/>
    </source>
</evidence>
<comment type="caution">
    <text evidence="1">The sequence shown here is derived from an EMBL/GenBank/DDBJ whole genome shotgun (WGS) entry which is preliminary data.</text>
</comment>
<dbReference type="RefSeq" id="WP_209864400.1">
    <property type="nucleotide sequence ID" value="NZ_JAGGLD010000006.1"/>
</dbReference>